<feature type="binding site" description="axial binding residue" evidence="15">
    <location>
        <position position="116"/>
    </location>
    <ligand>
        <name>heme b</name>
        <dbReference type="ChEBI" id="CHEBI:60344"/>
        <label>b566</label>
    </ligand>
    <ligandPart>
        <name>Fe</name>
        <dbReference type="ChEBI" id="CHEBI:18248"/>
    </ligandPart>
</feature>
<evidence type="ECO:0000256" key="15">
    <source>
        <dbReference type="PIRSR" id="PIRSR038885-2"/>
    </source>
</evidence>
<feature type="domain" description="Cytochrome b/b6 N-terminal region profile" evidence="18">
    <location>
        <begin position="12"/>
        <end position="231"/>
    </location>
</feature>
<keyword evidence="9 15" id="KW-0479">Metal-binding</keyword>
<dbReference type="GO" id="GO:0008121">
    <property type="term" value="F:quinol-cytochrome-c reductase activity"/>
    <property type="evidence" value="ECO:0007669"/>
    <property type="project" value="InterPro"/>
</dbReference>
<dbReference type="FunFam" id="1.20.810.10:FF:000004">
    <property type="entry name" value="Cytochrome b"/>
    <property type="match status" value="1"/>
</dbReference>
<dbReference type="PANTHER" id="PTHR19271:SF16">
    <property type="entry name" value="CYTOCHROME B"/>
    <property type="match status" value="1"/>
</dbReference>
<keyword evidence="10 16" id="KW-0249">Electron transport</keyword>
<dbReference type="GO" id="GO:0046872">
    <property type="term" value="F:metal ion binding"/>
    <property type="evidence" value="ECO:0007669"/>
    <property type="project" value="UniProtKB-KW"/>
</dbReference>
<feature type="transmembrane region" description="Helical" evidence="17">
    <location>
        <begin position="321"/>
        <end position="339"/>
    </location>
</feature>
<dbReference type="PIRSF" id="PIRSF038885">
    <property type="entry name" value="COB"/>
    <property type="match status" value="1"/>
</dbReference>
<dbReference type="CDD" id="cd00284">
    <property type="entry name" value="Cytochrome_b_N"/>
    <property type="match status" value="1"/>
</dbReference>
<feature type="binding site" evidence="14">
    <location>
        <position position="223"/>
    </location>
    <ligand>
        <name>a ubiquinone</name>
        <dbReference type="ChEBI" id="CHEBI:16389"/>
    </ligand>
</feature>
<comment type="caution">
    <text evidence="20">The sequence shown here is derived from an EMBL/GenBank/DDBJ whole genome shotgun (WGS) entry which is preliminary data.</text>
</comment>
<dbReference type="EMBL" id="NCTK01000001">
    <property type="protein sequence ID" value="OYQ13829.1"/>
    <property type="molecule type" value="Genomic_DNA"/>
</dbReference>
<feature type="binding site" description="axial binding residue" evidence="15">
    <location>
        <position position="102"/>
    </location>
    <ligand>
        <name>heme b</name>
        <dbReference type="ChEBI" id="CHEBI:60344"/>
        <label>b562</label>
    </ligand>
    <ligandPart>
        <name>Fe</name>
        <dbReference type="ChEBI" id="CHEBI:18248"/>
    </ligandPart>
</feature>
<keyword evidence="8 16" id="KW-0812">Transmembrane</keyword>
<evidence type="ECO:0000256" key="9">
    <source>
        <dbReference type="ARBA" id="ARBA00022723"/>
    </source>
</evidence>
<dbReference type="SUPFAM" id="SSF81342">
    <property type="entry name" value="Transmembrane di-heme cytochromes"/>
    <property type="match status" value="1"/>
</dbReference>
<dbReference type="InterPro" id="IPR030689">
    <property type="entry name" value="Cytochrome_b"/>
</dbReference>
<feature type="binding site" description="axial binding residue" evidence="15">
    <location>
        <position position="203"/>
    </location>
    <ligand>
        <name>heme b</name>
        <dbReference type="ChEBI" id="CHEBI:60344"/>
        <label>b562</label>
    </ligand>
    <ligandPart>
        <name>Fe</name>
        <dbReference type="ChEBI" id="CHEBI:18248"/>
    </ligandPart>
</feature>
<evidence type="ECO:0000256" key="7">
    <source>
        <dbReference type="ARBA" id="ARBA00022660"/>
    </source>
</evidence>
<evidence type="ECO:0000256" key="4">
    <source>
        <dbReference type="ARBA" id="ARBA00013531"/>
    </source>
</evidence>
<comment type="similarity">
    <text evidence="16">Belongs to the cytochrome b family.</text>
</comment>
<dbReference type="InterPro" id="IPR005797">
    <property type="entry name" value="Cyt_b/b6_N"/>
</dbReference>
<evidence type="ECO:0000259" key="19">
    <source>
        <dbReference type="PROSITE" id="PS51003"/>
    </source>
</evidence>
<evidence type="ECO:0000256" key="5">
    <source>
        <dbReference type="ARBA" id="ARBA00022448"/>
    </source>
</evidence>
<dbReference type="InterPro" id="IPR005798">
    <property type="entry name" value="Cyt_b/b6_C"/>
</dbReference>
<evidence type="ECO:0000256" key="2">
    <source>
        <dbReference type="ARBA" id="ARBA00004141"/>
    </source>
</evidence>
<evidence type="ECO:0000256" key="3">
    <source>
        <dbReference type="ARBA" id="ARBA00011649"/>
    </source>
</evidence>
<comment type="subunit">
    <text evidence="3 16">The main subunits of complex b-c1 are: cytochrome b, cytochrome c1 and the Rieske protein.</text>
</comment>
<evidence type="ECO:0000313" key="21">
    <source>
        <dbReference type="Proteomes" id="UP000216164"/>
    </source>
</evidence>
<organism evidence="20 21">
    <name type="scientific">Ralstonia solanacearum K60</name>
    <dbReference type="NCBI Taxonomy" id="1091042"/>
    <lineage>
        <taxon>Bacteria</taxon>
        <taxon>Pseudomonadati</taxon>
        <taxon>Pseudomonadota</taxon>
        <taxon>Betaproteobacteria</taxon>
        <taxon>Burkholderiales</taxon>
        <taxon>Burkholderiaceae</taxon>
        <taxon>Ralstonia</taxon>
        <taxon>Ralstonia solanacearum species complex</taxon>
    </lineage>
</organism>
<evidence type="ECO:0000256" key="14">
    <source>
        <dbReference type="PIRSR" id="PIRSR038885-1"/>
    </source>
</evidence>
<gene>
    <name evidence="20" type="ORF">B7R77_11610</name>
</gene>
<dbReference type="RefSeq" id="WP_043892390.1">
    <property type="nucleotide sequence ID" value="NZ_NCTK01000001.1"/>
</dbReference>
<feature type="transmembrane region" description="Helical" evidence="17">
    <location>
        <begin position="427"/>
        <end position="449"/>
    </location>
</feature>
<feature type="transmembrane region" description="Helical" evidence="17">
    <location>
        <begin position="41"/>
        <end position="64"/>
    </location>
</feature>
<comment type="cofactor">
    <cofactor evidence="16">
        <name>heme b</name>
        <dbReference type="ChEBI" id="CHEBI:60344"/>
    </cofactor>
    <text evidence="16">Binds 2 heme groups non-covalently.</text>
</comment>
<dbReference type="Proteomes" id="UP000216164">
    <property type="component" value="Unassembled WGS sequence"/>
</dbReference>
<sequence length="467" mass="52352">MAAEKKVETTGLLGWIDARFPLTETWKAHLSEYYAPKNFNFWYFFGSLALLVLVIQIVTGIFLVMNYKPDGTLNASGIPVAYASVEFIMREVPWGWLVRYMHSTGASAFFIVVYLHMFRGMLYGSYRKPRELVWIFGCLIFLCLMAEAFMGYLLPWGQMSYWGAQVIVNLFSAIPLIGPDLSLWIRGDYVVSDATLNRFFSFHVIAVPLVLLGLVVAHVIALHEVGSNNPDGVEIKAKKDERGIPLDGIPFHPYYSVHDIVGVAVFLFLFSAVVFFAPEMGGYFLEANNFIPADSLKTPPHIAPVWYFTPFYSMLRATTSAFLPILWGFLAIMLGLLFVRCKSMRVKGVAVAVAVILALGFAFIDAKFWGVLVMGGSVVIFFFLPWLDQSPVKSIRYRPGFHKVLLGIFVVAFAVLGYLGIQPPSPAGSIVSQIGTIVYFAFFLSMPIWSRMGTFKPVPERITFKPH</sequence>
<dbReference type="AlphaFoldDB" id="A0AAP7ZNX8"/>
<reference evidence="20 21" key="1">
    <citation type="submission" date="2017-04" db="EMBL/GenBank/DDBJ databases">
        <title>Genome Announcement: Closed genomes of Ralstonia solanacearum strains K60, UW551, and UW700.</title>
        <authorList>
            <person name="Hayes M."/>
            <person name="Macintyre A.M."/>
            <person name="Allen C."/>
        </authorList>
    </citation>
    <scope>NUCLEOTIDE SEQUENCE [LARGE SCALE GENOMIC DNA]</scope>
    <source>
        <strain evidence="20 21">UW25</strain>
    </source>
</reference>
<keyword evidence="5 16" id="KW-0813">Transport</keyword>
<accession>A0AAP7ZNX8</accession>
<dbReference type="PROSITE" id="PS51002">
    <property type="entry name" value="CYTB_NTER"/>
    <property type="match status" value="1"/>
</dbReference>
<evidence type="ECO:0000256" key="17">
    <source>
        <dbReference type="SAM" id="Phobius"/>
    </source>
</evidence>
<keyword evidence="12 15" id="KW-0408">Iron</keyword>
<evidence type="ECO:0000256" key="6">
    <source>
        <dbReference type="ARBA" id="ARBA00022617"/>
    </source>
</evidence>
<dbReference type="InterPro" id="IPR036150">
    <property type="entry name" value="Cyt_b/b6_C_sf"/>
</dbReference>
<dbReference type="Gene3D" id="1.20.810.10">
    <property type="entry name" value="Cytochrome Bc1 Complex, Chain C"/>
    <property type="match status" value="1"/>
</dbReference>
<dbReference type="Pfam" id="PF00032">
    <property type="entry name" value="Cytochrom_B_C"/>
    <property type="match status" value="1"/>
</dbReference>
<keyword evidence="13 17" id="KW-0472">Membrane</keyword>
<feature type="transmembrane region" description="Helical" evidence="17">
    <location>
        <begin position="370"/>
        <end position="388"/>
    </location>
</feature>
<dbReference type="GO" id="GO:0022904">
    <property type="term" value="P:respiratory electron transport chain"/>
    <property type="evidence" value="ECO:0007669"/>
    <property type="project" value="InterPro"/>
</dbReference>
<dbReference type="InterPro" id="IPR016174">
    <property type="entry name" value="Di-haem_cyt_TM"/>
</dbReference>
<feature type="transmembrane region" description="Helical" evidence="17">
    <location>
        <begin position="346"/>
        <end position="364"/>
    </location>
</feature>
<feature type="transmembrane region" description="Helical" evidence="17">
    <location>
        <begin position="400"/>
        <end position="421"/>
    </location>
</feature>
<dbReference type="PROSITE" id="PS51003">
    <property type="entry name" value="CYTB_CTER"/>
    <property type="match status" value="1"/>
</dbReference>
<keyword evidence="7 16" id="KW-0679">Respiratory chain</keyword>
<comment type="function">
    <text evidence="1 16">Component of the ubiquinol-cytochrome c reductase complex (complex III or cytochrome b-c1 complex), which is a respiratory chain that generates an electrochemical potential coupled to ATP synthesis.</text>
</comment>
<proteinExistence type="inferred from homology"/>
<evidence type="ECO:0000256" key="1">
    <source>
        <dbReference type="ARBA" id="ARBA00002444"/>
    </source>
</evidence>
<protein>
    <recommendedName>
        <fullName evidence="4 16">Cytochrome b</fullName>
    </recommendedName>
</protein>
<evidence type="ECO:0000256" key="16">
    <source>
        <dbReference type="RuleBase" id="RU003385"/>
    </source>
</evidence>
<keyword evidence="11 17" id="KW-1133">Transmembrane helix</keyword>
<feature type="transmembrane region" description="Helical" evidence="17">
    <location>
        <begin position="199"/>
        <end position="221"/>
    </location>
</feature>
<evidence type="ECO:0000313" key="20">
    <source>
        <dbReference type="EMBL" id="OYQ13829.1"/>
    </source>
</evidence>
<evidence type="ECO:0000256" key="8">
    <source>
        <dbReference type="ARBA" id="ARBA00022692"/>
    </source>
</evidence>
<dbReference type="GO" id="GO:0045275">
    <property type="term" value="C:respiratory chain complex III"/>
    <property type="evidence" value="ECO:0007669"/>
    <property type="project" value="InterPro"/>
</dbReference>
<dbReference type="PANTHER" id="PTHR19271">
    <property type="entry name" value="CYTOCHROME B"/>
    <property type="match status" value="1"/>
</dbReference>
<feature type="domain" description="Cytochrome b/b6 C-terminal region profile" evidence="19">
    <location>
        <begin position="241"/>
        <end position="460"/>
    </location>
</feature>
<dbReference type="SUPFAM" id="SSF81648">
    <property type="entry name" value="a domain/subunit of cytochrome bc1 complex (Ubiquinol-cytochrome c reductase)"/>
    <property type="match status" value="1"/>
</dbReference>
<dbReference type="InterPro" id="IPR048259">
    <property type="entry name" value="Cytochrome_b_N_euk/bac"/>
</dbReference>
<feature type="transmembrane region" description="Helical" evidence="17">
    <location>
        <begin position="100"/>
        <end position="120"/>
    </location>
</feature>
<evidence type="ECO:0000259" key="18">
    <source>
        <dbReference type="PROSITE" id="PS51002"/>
    </source>
</evidence>
<feature type="transmembrane region" description="Helical" evidence="17">
    <location>
        <begin position="260"/>
        <end position="277"/>
    </location>
</feature>
<comment type="subcellular location">
    <subcellularLocation>
        <location evidence="2">Membrane</location>
        <topology evidence="2">Multi-pass membrane protein</topology>
    </subcellularLocation>
</comment>
<dbReference type="GO" id="GO:0016491">
    <property type="term" value="F:oxidoreductase activity"/>
    <property type="evidence" value="ECO:0007669"/>
    <property type="project" value="InterPro"/>
</dbReference>
<dbReference type="Pfam" id="PF00033">
    <property type="entry name" value="Cytochrome_B"/>
    <property type="match status" value="1"/>
</dbReference>
<feature type="binding site" description="axial binding residue" evidence="15">
    <location>
        <position position="218"/>
    </location>
    <ligand>
        <name>heme b</name>
        <dbReference type="ChEBI" id="CHEBI:60344"/>
        <label>b566</label>
    </ligand>
    <ligandPart>
        <name>Fe</name>
        <dbReference type="ChEBI" id="CHEBI:18248"/>
    </ligandPart>
</feature>
<comment type="cofactor">
    <cofactor evidence="15">
        <name>heme</name>
        <dbReference type="ChEBI" id="CHEBI:30413"/>
    </cofactor>
    <text evidence="15">Binds 2 heme groups non-covalently.</text>
</comment>
<evidence type="ECO:0000256" key="12">
    <source>
        <dbReference type="ARBA" id="ARBA00023004"/>
    </source>
</evidence>
<evidence type="ECO:0000256" key="11">
    <source>
        <dbReference type="ARBA" id="ARBA00022989"/>
    </source>
</evidence>
<evidence type="ECO:0000256" key="10">
    <source>
        <dbReference type="ARBA" id="ARBA00022982"/>
    </source>
</evidence>
<dbReference type="InterPro" id="IPR027387">
    <property type="entry name" value="Cytb/b6-like_sf"/>
</dbReference>
<feature type="transmembrane region" description="Helical" evidence="17">
    <location>
        <begin position="132"/>
        <end position="153"/>
    </location>
</feature>
<keyword evidence="6 15" id="KW-0349">Heme</keyword>
<feature type="transmembrane region" description="Helical" evidence="17">
    <location>
        <begin position="159"/>
        <end position="178"/>
    </location>
</feature>
<name>A0AAP7ZNX8_RALSL</name>
<evidence type="ECO:0000256" key="13">
    <source>
        <dbReference type="ARBA" id="ARBA00023136"/>
    </source>
</evidence>